<dbReference type="Pfam" id="PF13947">
    <property type="entry name" value="GUB_WAK_bind"/>
    <property type="match status" value="1"/>
</dbReference>
<evidence type="ECO:0000256" key="10">
    <source>
        <dbReference type="SAM" id="Phobius"/>
    </source>
</evidence>
<dbReference type="InterPro" id="IPR013695">
    <property type="entry name" value="WAK"/>
</dbReference>
<keyword evidence="14" id="KW-1185">Reference proteome</keyword>
<reference evidence="13 14" key="1">
    <citation type="journal article" date="2020" name="Mol. Plant">
        <title>The Chromosome-Based Rubber Tree Genome Provides New Insights into Spurge Genome Evolution and Rubber Biosynthesis.</title>
        <authorList>
            <person name="Liu J."/>
            <person name="Shi C."/>
            <person name="Shi C.C."/>
            <person name="Li W."/>
            <person name="Zhang Q.J."/>
            <person name="Zhang Y."/>
            <person name="Li K."/>
            <person name="Lu H.F."/>
            <person name="Shi C."/>
            <person name="Zhu S.T."/>
            <person name="Xiao Z.Y."/>
            <person name="Nan H."/>
            <person name="Yue Y."/>
            <person name="Zhu X.G."/>
            <person name="Wu Y."/>
            <person name="Hong X.N."/>
            <person name="Fan G.Y."/>
            <person name="Tong Y."/>
            <person name="Zhang D."/>
            <person name="Mao C.L."/>
            <person name="Liu Y.L."/>
            <person name="Hao S.J."/>
            <person name="Liu W.Q."/>
            <person name="Lv M.Q."/>
            <person name="Zhang H.B."/>
            <person name="Liu Y."/>
            <person name="Hu-Tang G.R."/>
            <person name="Wang J.P."/>
            <person name="Wang J.H."/>
            <person name="Sun Y.H."/>
            <person name="Ni S.B."/>
            <person name="Chen W.B."/>
            <person name="Zhang X.C."/>
            <person name="Jiao Y.N."/>
            <person name="Eichler E.E."/>
            <person name="Li G.H."/>
            <person name="Liu X."/>
            <person name="Gao L.Z."/>
        </authorList>
    </citation>
    <scope>NUCLEOTIDE SEQUENCE [LARGE SCALE GENOMIC DNA]</scope>
    <source>
        <strain evidence="14">cv. GT1</strain>
        <tissue evidence="13">Leaf</tissue>
    </source>
</reference>
<comment type="caution">
    <text evidence="9">Lacks conserved residue(s) required for the propagation of feature annotation.</text>
</comment>
<dbReference type="GO" id="GO:0005509">
    <property type="term" value="F:calcium ion binding"/>
    <property type="evidence" value="ECO:0007669"/>
    <property type="project" value="InterPro"/>
</dbReference>
<dbReference type="CDD" id="cd00054">
    <property type="entry name" value="EGF_CA"/>
    <property type="match status" value="1"/>
</dbReference>
<dbReference type="PROSITE" id="PS50026">
    <property type="entry name" value="EGF_3"/>
    <property type="match status" value="1"/>
</dbReference>
<evidence type="ECO:0000313" key="14">
    <source>
        <dbReference type="Proteomes" id="UP000467840"/>
    </source>
</evidence>
<accession>A0A6A6N846</accession>
<dbReference type="PROSITE" id="PS01187">
    <property type="entry name" value="EGF_CA"/>
    <property type="match status" value="1"/>
</dbReference>
<dbReference type="FunFam" id="2.10.25.10:FF:000038">
    <property type="entry name" value="Fibrillin 2"/>
    <property type="match status" value="1"/>
</dbReference>
<comment type="subcellular location">
    <subcellularLocation>
        <location evidence="1">Membrane</location>
        <topology evidence="1">Single-pass type I membrane protein</topology>
    </subcellularLocation>
</comment>
<gene>
    <name evidence="13" type="ORF">GH714_012678</name>
</gene>
<organism evidence="13 14">
    <name type="scientific">Hevea brasiliensis</name>
    <name type="common">Para rubber tree</name>
    <name type="synonym">Siphonia brasiliensis</name>
    <dbReference type="NCBI Taxonomy" id="3981"/>
    <lineage>
        <taxon>Eukaryota</taxon>
        <taxon>Viridiplantae</taxon>
        <taxon>Streptophyta</taxon>
        <taxon>Embryophyta</taxon>
        <taxon>Tracheophyta</taxon>
        <taxon>Spermatophyta</taxon>
        <taxon>Magnoliopsida</taxon>
        <taxon>eudicotyledons</taxon>
        <taxon>Gunneridae</taxon>
        <taxon>Pentapetalae</taxon>
        <taxon>rosids</taxon>
        <taxon>fabids</taxon>
        <taxon>Malpighiales</taxon>
        <taxon>Euphorbiaceae</taxon>
        <taxon>Crotonoideae</taxon>
        <taxon>Micrandreae</taxon>
        <taxon>Hevea</taxon>
    </lineage>
</organism>
<dbReference type="FunFam" id="2.10.25.10:FF:000628">
    <property type="entry name" value="Wall-associated receptor kinase 2"/>
    <property type="match status" value="1"/>
</dbReference>
<proteinExistence type="predicted"/>
<evidence type="ECO:0000256" key="4">
    <source>
        <dbReference type="ARBA" id="ARBA00022679"/>
    </source>
</evidence>
<dbReference type="InterPro" id="IPR000742">
    <property type="entry name" value="EGF"/>
</dbReference>
<keyword evidence="6" id="KW-0677">Repeat</keyword>
<dbReference type="PANTHER" id="PTHR33491">
    <property type="entry name" value="OSJNBA0016N04.9 PROTEIN"/>
    <property type="match status" value="1"/>
</dbReference>
<keyword evidence="10" id="KW-1133">Transmembrane helix</keyword>
<evidence type="ECO:0000313" key="13">
    <source>
        <dbReference type="EMBL" id="KAF2322352.1"/>
    </source>
</evidence>
<keyword evidence="4" id="KW-0808">Transferase</keyword>
<dbReference type="InterPro" id="IPR009030">
    <property type="entry name" value="Growth_fac_rcpt_cys_sf"/>
</dbReference>
<keyword evidence="3 9" id="KW-0245">EGF-like domain</keyword>
<dbReference type="Proteomes" id="UP000467840">
    <property type="component" value="Chromosome 11"/>
</dbReference>
<dbReference type="AlphaFoldDB" id="A0A6A6N846"/>
<keyword evidence="5 11" id="KW-0732">Signal</keyword>
<dbReference type="GO" id="GO:0016020">
    <property type="term" value="C:membrane"/>
    <property type="evidence" value="ECO:0007669"/>
    <property type="project" value="UniProtKB-SubCell"/>
</dbReference>
<name>A0A6A6N846_HEVBR</name>
<dbReference type="Pfam" id="PF08488">
    <property type="entry name" value="WAK"/>
    <property type="match status" value="1"/>
</dbReference>
<feature type="chain" id="PRO_5025376877" description="EGF-like domain-containing protein" evidence="11">
    <location>
        <begin position="23"/>
        <end position="539"/>
    </location>
</feature>
<dbReference type="GO" id="GO:0030247">
    <property type="term" value="F:polysaccharide binding"/>
    <property type="evidence" value="ECO:0007669"/>
    <property type="project" value="InterPro"/>
</dbReference>
<keyword evidence="2" id="KW-0418">Kinase</keyword>
<dbReference type="InterPro" id="IPR018097">
    <property type="entry name" value="EGF_Ca-bd_CS"/>
</dbReference>
<evidence type="ECO:0000256" key="5">
    <source>
        <dbReference type="ARBA" id="ARBA00022729"/>
    </source>
</evidence>
<keyword evidence="10" id="KW-0472">Membrane</keyword>
<evidence type="ECO:0000256" key="2">
    <source>
        <dbReference type="ARBA" id="ARBA00022527"/>
    </source>
</evidence>
<dbReference type="GO" id="GO:0004674">
    <property type="term" value="F:protein serine/threonine kinase activity"/>
    <property type="evidence" value="ECO:0007669"/>
    <property type="project" value="UniProtKB-KW"/>
</dbReference>
<evidence type="ECO:0000256" key="7">
    <source>
        <dbReference type="ARBA" id="ARBA00023157"/>
    </source>
</evidence>
<evidence type="ECO:0000259" key="12">
    <source>
        <dbReference type="PROSITE" id="PS50026"/>
    </source>
</evidence>
<dbReference type="SUPFAM" id="SSF57184">
    <property type="entry name" value="Growth factor receptor domain"/>
    <property type="match status" value="1"/>
</dbReference>
<feature type="transmembrane region" description="Helical" evidence="10">
    <location>
        <begin position="345"/>
        <end position="366"/>
    </location>
</feature>
<dbReference type="Gene3D" id="2.10.25.10">
    <property type="entry name" value="Laminin"/>
    <property type="match status" value="2"/>
</dbReference>
<dbReference type="SMART" id="SM00181">
    <property type="entry name" value="EGF"/>
    <property type="match status" value="2"/>
</dbReference>
<sequence length="539" mass="60210">MQICGFWFVMSLLWCIETRASAAVLPPGDCPKTCGNVNVPYPFGINDTSARIVNPRCAMNHFFMLTCNWTYNPPALYFGNIPVQNISVDEGTMSVTIHEAFDCYNETGLTKNINRWMKLGAGPFRFSDTRNKLTAVGCDTIALMTDAEGTFGSGCVSLCTENITLEDSCSGIGCCQTAVPRSLKTLNITIQSADNHLDVLDFNPCGFAFLADQRTFNVSNFRLSDNPYSTKDYVTPDVVVEWVVREETCEKAQSRSNTSEYACGDNTNCTFSENGMGYRCLCREGFTGNPYLQQGCQDIDECKEPEKYPCEGSCKNTIGNYTCSCPLGMHGDGKTDCQGFRITTLATVLGALMLVSIIIFLIVIIWKKRRKEKNFLDNGGEKTNIIQKFLSSLENKKLSEILCFNATDEEMEEIGVFAELAKQCLSSNGVNRPTMKDVAEELGRLMKLHQSLWAQQNSKETDNFLGGDSSSYLSIEIETTKMKQPDTLNMTTFSFEYPAVVFELVSIIFQKKALPNKSQFSKLQFSDCVWKNVYQYSPE</sequence>
<keyword evidence="7" id="KW-1015">Disulfide bond</keyword>
<keyword evidence="8" id="KW-0325">Glycoprotein</keyword>
<dbReference type="InterPro" id="IPR025287">
    <property type="entry name" value="WAK_GUB"/>
</dbReference>
<dbReference type="SMART" id="SM00179">
    <property type="entry name" value="EGF_CA"/>
    <property type="match status" value="1"/>
</dbReference>
<evidence type="ECO:0000256" key="11">
    <source>
        <dbReference type="SAM" id="SignalP"/>
    </source>
</evidence>
<dbReference type="InterPro" id="IPR001881">
    <property type="entry name" value="EGF-like_Ca-bd_dom"/>
</dbReference>
<keyword evidence="10" id="KW-0812">Transmembrane</keyword>
<evidence type="ECO:0000256" key="8">
    <source>
        <dbReference type="ARBA" id="ARBA00023180"/>
    </source>
</evidence>
<evidence type="ECO:0000256" key="6">
    <source>
        <dbReference type="ARBA" id="ARBA00022737"/>
    </source>
</evidence>
<dbReference type="InterPro" id="IPR000152">
    <property type="entry name" value="EGF-type_Asp/Asn_hydroxyl_site"/>
</dbReference>
<evidence type="ECO:0000256" key="1">
    <source>
        <dbReference type="ARBA" id="ARBA00004479"/>
    </source>
</evidence>
<feature type="signal peptide" evidence="11">
    <location>
        <begin position="1"/>
        <end position="22"/>
    </location>
</feature>
<feature type="domain" description="EGF-like" evidence="12">
    <location>
        <begin position="298"/>
        <end position="338"/>
    </location>
</feature>
<keyword evidence="2" id="KW-0723">Serine/threonine-protein kinase</keyword>
<dbReference type="EMBL" id="JAAGAX010000002">
    <property type="protein sequence ID" value="KAF2322352.1"/>
    <property type="molecule type" value="Genomic_DNA"/>
</dbReference>
<evidence type="ECO:0000256" key="3">
    <source>
        <dbReference type="ARBA" id="ARBA00022536"/>
    </source>
</evidence>
<dbReference type="PROSITE" id="PS00010">
    <property type="entry name" value="ASX_HYDROXYL"/>
    <property type="match status" value="1"/>
</dbReference>
<protein>
    <recommendedName>
        <fullName evidence="12">EGF-like domain-containing protein</fullName>
    </recommendedName>
</protein>
<comment type="caution">
    <text evidence="13">The sequence shown here is derived from an EMBL/GenBank/DDBJ whole genome shotgun (WGS) entry which is preliminary data.</text>
</comment>
<evidence type="ECO:0000256" key="9">
    <source>
        <dbReference type="PROSITE-ProRule" id="PRU00076"/>
    </source>
</evidence>